<keyword evidence="3" id="KW-1185">Reference proteome</keyword>
<dbReference type="EMBL" id="JBHUJD010000009">
    <property type="protein sequence ID" value="MFD2310547.1"/>
    <property type="molecule type" value="Genomic_DNA"/>
</dbReference>
<evidence type="ECO:0000313" key="3">
    <source>
        <dbReference type="Proteomes" id="UP001597425"/>
    </source>
</evidence>
<dbReference type="InterPro" id="IPR011047">
    <property type="entry name" value="Quinoprotein_ADH-like_sf"/>
</dbReference>
<dbReference type="PROSITE" id="PS51257">
    <property type="entry name" value="PROKAR_LIPOPROTEIN"/>
    <property type="match status" value="1"/>
</dbReference>
<dbReference type="PANTHER" id="PTHR34512">
    <property type="entry name" value="CELL SURFACE PROTEIN"/>
    <property type="match status" value="1"/>
</dbReference>
<dbReference type="InterPro" id="IPR015943">
    <property type="entry name" value="WD40/YVTN_repeat-like_dom_sf"/>
</dbReference>
<proteinExistence type="predicted"/>
<comment type="caution">
    <text evidence="2">The sequence shown here is derived from an EMBL/GenBank/DDBJ whole genome shotgun (WGS) entry which is preliminary data.</text>
</comment>
<protein>
    <submittedName>
        <fullName evidence="2">PQQ-binding-like beta-propeller repeat protein</fullName>
    </submittedName>
</protein>
<dbReference type="InterPro" id="IPR018391">
    <property type="entry name" value="PQQ_b-propeller_rpt"/>
</dbReference>
<evidence type="ECO:0000259" key="1">
    <source>
        <dbReference type="Pfam" id="PF13360"/>
    </source>
</evidence>
<name>A0ABW5EAV7_9GAMM</name>
<dbReference type="Gene3D" id="2.130.10.10">
    <property type="entry name" value="YVTN repeat-like/Quinoprotein amine dehydrogenase"/>
    <property type="match status" value="2"/>
</dbReference>
<feature type="domain" description="Pyrrolo-quinoline quinone repeat" evidence="1">
    <location>
        <begin position="122"/>
        <end position="218"/>
    </location>
</feature>
<evidence type="ECO:0000313" key="2">
    <source>
        <dbReference type="EMBL" id="MFD2310547.1"/>
    </source>
</evidence>
<gene>
    <name evidence="2" type="ORF">ACFSKX_08980</name>
</gene>
<organism evidence="2 3">
    <name type="scientific">Microbulbifer halophilus</name>
    <dbReference type="NCBI Taxonomy" id="453963"/>
    <lineage>
        <taxon>Bacteria</taxon>
        <taxon>Pseudomonadati</taxon>
        <taxon>Pseudomonadota</taxon>
        <taxon>Gammaproteobacteria</taxon>
        <taxon>Cellvibrionales</taxon>
        <taxon>Microbulbiferaceae</taxon>
        <taxon>Microbulbifer</taxon>
    </lineage>
</organism>
<dbReference type="InterPro" id="IPR002372">
    <property type="entry name" value="PQQ_rpt_dom"/>
</dbReference>
<dbReference type="SMART" id="SM00564">
    <property type="entry name" value="PQQ"/>
    <property type="match status" value="6"/>
</dbReference>
<dbReference type="PANTHER" id="PTHR34512:SF30">
    <property type="entry name" value="OUTER MEMBRANE PROTEIN ASSEMBLY FACTOR BAMB"/>
    <property type="match status" value="1"/>
</dbReference>
<feature type="domain" description="Pyrrolo-quinoline quinone repeat" evidence="1">
    <location>
        <begin position="282"/>
        <end position="362"/>
    </location>
</feature>
<dbReference type="Pfam" id="PF13360">
    <property type="entry name" value="PQQ_2"/>
    <property type="match status" value="2"/>
</dbReference>
<sequence>MMAQFRYGVRLAAMVLAIAGCGPAGNDVEYRGNAERTGLFAGEGPAEKPEELWRFLTLGVLTETPVIAGDTLFVGTTDESVYALDLHTGKRRWRFKAFDNIRGSVAVDRDRVYVASEDDHFYALDRASGEPLWSSRFDKTPQGAAAVKNGRVYFGGFDEQVHALDAATGEPVWEFAAARTVGAAVTLVSGTLFASSFDGHLYALDAATGKERWRAPAGGRQWLTTAPVVHKGQVFVGGWGQKLSAVDADSGEINWSFDAGVRIDHPPTVAHGLVYISGLGPLRAVDAQSGELRWSFGERVFRSIAATAERIYAACGKQVCTLEPVSGELLWRSETLSDTVTSITVYGDRLYVGTIDGYIYALQ</sequence>
<dbReference type="SUPFAM" id="SSF50998">
    <property type="entry name" value="Quinoprotein alcohol dehydrogenase-like"/>
    <property type="match status" value="2"/>
</dbReference>
<dbReference type="Proteomes" id="UP001597425">
    <property type="component" value="Unassembled WGS sequence"/>
</dbReference>
<dbReference type="RefSeq" id="WP_265722903.1">
    <property type="nucleotide sequence ID" value="NZ_JAPIVK010000031.1"/>
</dbReference>
<accession>A0ABW5EAV7</accession>
<reference evidence="3" key="1">
    <citation type="journal article" date="2019" name="Int. J. Syst. Evol. Microbiol.">
        <title>The Global Catalogue of Microorganisms (GCM) 10K type strain sequencing project: providing services to taxonomists for standard genome sequencing and annotation.</title>
        <authorList>
            <consortium name="The Broad Institute Genomics Platform"/>
            <consortium name="The Broad Institute Genome Sequencing Center for Infectious Disease"/>
            <person name="Wu L."/>
            <person name="Ma J."/>
        </authorList>
    </citation>
    <scope>NUCLEOTIDE SEQUENCE [LARGE SCALE GENOMIC DNA]</scope>
    <source>
        <strain evidence="3">KCTC 12848</strain>
    </source>
</reference>